<dbReference type="InterPro" id="IPR050173">
    <property type="entry name" value="ABC_transporter_C-like"/>
</dbReference>
<evidence type="ECO:0000256" key="1">
    <source>
        <dbReference type="ARBA" id="ARBA00004141"/>
    </source>
</evidence>
<dbReference type="InterPro" id="IPR027417">
    <property type="entry name" value="P-loop_NTPase"/>
</dbReference>
<dbReference type="EMBL" id="LVVM01002490">
    <property type="protein sequence ID" value="OJA16610.1"/>
    <property type="molecule type" value="Genomic_DNA"/>
</dbReference>
<evidence type="ECO:0000256" key="4">
    <source>
        <dbReference type="ARBA" id="ARBA00022840"/>
    </source>
</evidence>
<comment type="caution">
    <text evidence="5">The sequence shown here is derived from an EMBL/GenBank/DDBJ whole genome shotgun (WGS) entry which is preliminary data.</text>
</comment>
<sequence length="110" mass="12273">MDFYAASVDYETDSKIQDTIANEFKERTILCIAHRLRSIIGYDRICVMDAGAIVVSRHAFKLSYPVLTASIQEFDTPANLFAMSDGIFRGMCERSSITLDDIISASKHTA</sequence>
<evidence type="ECO:0000313" key="5">
    <source>
        <dbReference type="EMBL" id="OJA16610.1"/>
    </source>
</evidence>
<evidence type="ECO:0000256" key="2">
    <source>
        <dbReference type="ARBA" id="ARBA00009726"/>
    </source>
</evidence>
<dbReference type="SUPFAM" id="SSF52540">
    <property type="entry name" value="P-loop containing nucleoside triphosphate hydrolases"/>
    <property type="match status" value="1"/>
</dbReference>
<comment type="similarity">
    <text evidence="2">Belongs to the ABC transporter superfamily. ABCC family. Conjugate transporter (TC 3.A.1.208) subfamily.</text>
</comment>
<evidence type="ECO:0008006" key="7">
    <source>
        <dbReference type="Google" id="ProtNLM"/>
    </source>
</evidence>
<organism evidence="5 6">
    <name type="scientific">Rhizopogon vesiculosus</name>
    <dbReference type="NCBI Taxonomy" id="180088"/>
    <lineage>
        <taxon>Eukaryota</taxon>
        <taxon>Fungi</taxon>
        <taxon>Dikarya</taxon>
        <taxon>Basidiomycota</taxon>
        <taxon>Agaricomycotina</taxon>
        <taxon>Agaricomycetes</taxon>
        <taxon>Agaricomycetidae</taxon>
        <taxon>Boletales</taxon>
        <taxon>Suillineae</taxon>
        <taxon>Rhizopogonaceae</taxon>
        <taxon>Rhizopogon</taxon>
    </lineage>
</organism>
<dbReference type="GO" id="GO:0016020">
    <property type="term" value="C:membrane"/>
    <property type="evidence" value="ECO:0007669"/>
    <property type="project" value="UniProtKB-SubCell"/>
</dbReference>
<protein>
    <recommendedName>
        <fullName evidence="7">ABC transporter domain-containing protein</fullName>
    </recommendedName>
</protein>
<proteinExistence type="inferred from homology"/>
<dbReference type="Proteomes" id="UP000183567">
    <property type="component" value="Unassembled WGS sequence"/>
</dbReference>
<keyword evidence="6" id="KW-1185">Reference proteome</keyword>
<dbReference type="GO" id="GO:0005524">
    <property type="term" value="F:ATP binding"/>
    <property type="evidence" value="ECO:0007669"/>
    <property type="project" value="UniProtKB-KW"/>
</dbReference>
<dbReference type="PANTHER" id="PTHR24223">
    <property type="entry name" value="ATP-BINDING CASSETTE SUB-FAMILY C"/>
    <property type="match status" value="1"/>
</dbReference>
<dbReference type="OrthoDB" id="2657645at2759"/>
<dbReference type="STRING" id="180088.A0A1J8R4B7"/>
<reference evidence="5 6" key="1">
    <citation type="submission" date="2016-03" db="EMBL/GenBank/DDBJ databases">
        <title>Comparative genomics of the ectomycorrhizal sister species Rhizopogon vinicolor and Rhizopogon vesiculosus (Basidiomycota: Boletales) reveals a divergence of the mating type B locus.</title>
        <authorList>
            <person name="Mujic A.B."/>
            <person name="Kuo A."/>
            <person name="Tritt A."/>
            <person name="Lipzen A."/>
            <person name="Chen C."/>
            <person name="Johnson J."/>
            <person name="Sharma A."/>
            <person name="Barry K."/>
            <person name="Grigoriev I.V."/>
            <person name="Spatafora J.W."/>
        </authorList>
    </citation>
    <scope>NUCLEOTIDE SEQUENCE [LARGE SCALE GENOMIC DNA]</scope>
    <source>
        <strain evidence="5 6">AM-OR11-056</strain>
    </source>
</reference>
<gene>
    <name evidence="5" type="ORF">AZE42_10767</name>
</gene>
<evidence type="ECO:0000313" key="6">
    <source>
        <dbReference type="Proteomes" id="UP000183567"/>
    </source>
</evidence>
<name>A0A1J8R4B7_9AGAM</name>
<keyword evidence="4" id="KW-0067">ATP-binding</keyword>
<comment type="subcellular location">
    <subcellularLocation>
        <location evidence="1">Membrane</location>
        <topology evidence="1">Multi-pass membrane protein</topology>
    </subcellularLocation>
</comment>
<dbReference type="Gene3D" id="3.40.50.300">
    <property type="entry name" value="P-loop containing nucleotide triphosphate hydrolases"/>
    <property type="match status" value="1"/>
</dbReference>
<keyword evidence="3" id="KW-0547">Nucleotide-binding</keyword>
<evidence type="ECO:0000256" key="3">
    <source>
        <dbReference type="ARBA" id="ARBA00022741"/>
    </source>
</evidence>
<dbReference type="PANTHER" id="PTHR24223:SF456">
    <property type="entry name" value="MULTIDRUG RESISTANCE-ASSOCIATED PROTEIN LETHAL(2)03659"/>
    <property type="match status" value="1"/>
</dbReference>
<accession>A0A1J8R4B7</accession>
<dbReference type="AlphaFoldDB" id="A0A1J8R4B7"/>
<dbReference type="GO" id="GO:0042626">
    <property type="term" value="F:ATPase-coupled transmembrane transporter activity"/>
    <property type="evidence" value="ECO:0007669"/>
    <property type="project" value="TreeGrafter"/>
</dbReference>